<gene>
    <name evidence="3" type="ORF">QYF49_09300</name>
</gene>
<dbReference type="InterPro" id="IPR002701">
    <property type="entry name" value="CM_II_prokaryot"/>
</dbReference>
<evidence type="ECO:0000256" key="1">
    <source>
        <dbReference type="ARBA" id="ARBA00022679"/>
    </source>
</evidence>
<dbReference type="InterPro" id="IPR006268">
    <property type="entry name" value="DAHP_syn_2"/>
</dbReference>
<protein>
    <submittedName>
        <fullName evidence="3">Bifunctional 3-deoxy-7-phosphoheptulonate synthase/chorismate mutase</fullName>
    </submittedName>
</protein>
<reference evidence="3" key="1">
    <citation type="submission" date="2023-06" db="EMBL/GenBank/DDBJ databases">
        <title>Draft Genome Sequences of Representative Paenibacillus Polymyxa, Bacillus cereus, Fictibacillus sp., and Brevibacillus agri Strains Isolated from Amazonian Dark Earth.</title>
        <authorList>
            <person name="Pellegrinetti T.A."/>
            <person name="Cunha I.C.M."/>
            <person name="Chaves M.G."/>
            <person name="Freitas A.S."/>
            <person name="Silva A.V.R."/>
            <person name="Tsai S.M."/>
            <person name="Mendes L.W."/>
        </authorList>
    </citation>
    <scope>NUCLEOTIDE SEQUENCE</scope>
    <source>
        <strain evidence="3">CENA-BCM004</strain>
    </source>
</reference>
<evidence type="ECO:0000259" key="2">
    <source>
        <dbReference type="PROSITE" id="PS51168"/>
    </source>
</evidence>
<dbReference type="Pfam" id="PF01817">
    <property type="entry name" value="CM_2"/>
    <property type="match status" value="1"/>
</dbReference>
<evidence type="ECO:0000313" key="4">
    <source>
        <dbReference type="Proteomes" id="UP001168694"/>
    </source>
</evidence>
<dbReference type="SMART" id="SM00830">
    <property type="entry name" value="CM_2"/>
    <property type="match status" value="1"/>
</dbReference>
<dbReference type="InterPro" id="IPR036979">
    <property type="entry name" value="CM_dom_sf"/>
</dbReference>
<organism evidence="3 4">
    <name type="scientific">Fictibacillus terranigra</name>
    <dbReference type="NCBI Taxonomy" id="3058424"/>
    <lineage>
        <taxon>Bacteria</taxon>
        <taxon>Bacillati</taxon>
        <taxon>Bacillota</taxon>
        <taxon>Bacilli</taxon>
        <taxon>Bacillales</taxon>
        <taxon>Fictibacillaceae</taxon>
        <taxon>Fictibacillus</taxon>
    </lineage>
</organism>
<sequence length="358" mass="39909">MSKELVELRSEIEAVDQKILDLLNDRASIVQEIGKLKEMQGVKRFDPVRERKLLDLIADRNKGPFETSTLQYIFKQIFKASLELQEDDHRKALLVSRKKKPDDTIINIKGELIGTGEQHFVMGPCAVESYDQVKQVAKAIKDQGLTLMRGGAFKPRTSPYDFQGLGMEGLKILRQVANEENLAVISEILNPNDLEEALDYVDVVQIGARNMQNFELLKAAGAINKPVLLKRGLSATIEEFMYAAEYILAQGNDQIILCERGIRTYEKATRNTLDISAVPILKKETHLPVMVDVTHSTGRRDLLLPAAKAALAIGADGVMAEVHPDPAVALSDSAQQMNIPQFHDFMNELKKHTAVHTS</sequence>
<dbReference type="PROSITE" id="PS51168">
    <property type="entry name" value="CHORISMATE_MUT_2"/>
    <property type="match status" value="1"/>
</dbReference>
<dbReference type="PANTHER" id="PTHR43018">
    <property type="entry name" value="PHOSPHO-2-DEHYDRO-3-DEOXYHEPTONATE ALDOLASE"/>
    <property type="match status" value="1"/>
</dbReference>
<dbReference type="InterPro" id="IPR010954">
    <property type="entry name" value="Chorismate_mutase_GmP-bac"/>
</dbReference>
<dbReference type="NCBIfam" id="NF006421">
    <property type="entry name" value="PRK08673.1"/>
    <property type="match status" value="1"/>
</dbReference>
<proteinExistence type="predicted"/>
<dbReference type="InterPro" id="IPR006218">
    <property type="entry name" value="DAHP1/KDSA"/>
</dbReference>
<dbReference type="PANTHER" id="PTHR43018:SF1">
    <property type="entry name" value="PROTEIN AROA(G)"/>
    <property type="match status" value="1"/>
</dbReference>
<dbReference type="InterPro" id="IPR052899">
    <property type="entry name" value="Class-I_DAHP_synthase"/>
</dbReference>
<keyword evidence="1" id="KW-0808">Transferase</keyword>
<keyword evidence="4" id="KW-1185">Reference proteome</keyword>
<dbReference type="NCBIfam" id="TIGR01801">
    <property type="entry name" value="CM_A"/>
    <property type="match status" value="1"/>
</dbReference>
<dbReference type="Pfam" id="PF00793">
    <property type="entry name" value="DAHP_synth_1"/>
    <property type="match status" value="1"/>
</dbReference>
<dbReference type="InterPro" id="IPR013785">
    <property type="entry name" value="Aldolase_TIM"/>
</dbReference>
<comment type="caution">
    <text evidence="3">The sequence shown here is derived from an EMBL/GenBank/DDBJ whole genome shotgun (WGS) entry which is preliminary data.</text>
</comment>
<dbReference type="Proteomes" id="UP001168694">
    <property type="component" value="Unassembled WGS sequence"/>
</dbReference>
<dbReference type="Gene3D" id="3.20.20.70">
    <property type="entry name" value="Aldolase class I"/>
    <property type="match status" value="1"/>
</dbReference>
<name>A0ABT8E5L2_9BACL</name>
<accession>A0ABT8E5L2</accession>
<dbReference type="Gene3D" id="1.20.59.10">
    <property type="entry name" value="Chorismate mutase"/>
    <property type="match status" value="1"/>
</dbReference>
<dbReference type="RefSeq" id="WP_290399345.1">
    <property type="nucleotide sequence ID" value="NZ_JAUHLN010000002.1"/>
</dbReference>
<dbReference type="NCBIfam" id="NF009239">
    <property type="entry name" value="PRK12595.1"/>
    <property type="match status" value="1"/>
</dbReference>
<dbReference type="SUPFAM" id="SSF51569">
    <property type="entry name" value="Aldolase"/>
    <property type="match status" value="1"/>
</dbReference>
<dbReference type="NCBIfam" id="TIGR01361">
    <property type="entry name" value="DAHP_synth_Bsub"/>
    <property type="match status" value="1"/>
</dbReference>
<evidence type="ECO:0000313" key="3">
    <source>
        <dbReference type="EMBL" id="MDN4073202.1"/>
    </source>
</evidence>
<feature type="domain" description="Chorismate mutase" evidence="2">
    <location>
        <begin position="1"/>
        <end position="89"/>
    </location>
</feature>
<dbReference type="EMBL" id="JAUHLN010000002">
    <property type="protein sequence ID" value="MDN4073202.1"/>
    <property type="molecule type" value="Genomic_DNA"/>
</dbReference>